<dbReference type="RefSeq" id="WP_380798814.1">
    <property type="nucleotide sequence ID" value="NZ_JBHRVU010000005.1"/>
</dbReference>
<comment type="caution">
    <text evidence="3">The sequence shown here is derived from an EMBL/GenBank/DDBJ whole genome shotgun (WGS) entry which is preliminary data.</text>
</comment>
<feature type="region of interest" description="Disordered" evidence="1">
    <location>
        <begin position="128"/>
        <end position="149"/>
    </location>
</feature>
<protein>
    <recommendedName>
        <fullName evidence="2">Restriction endonuclease type IV Mrr domain-containing protein</fullName>
    </recommendedName>
</protein>
<organism evidence="3 4">
    <name type="scientific">Sphingobium rhizovicinum</name>
    <dbReference type="NCBI Taxonomy" id="432308"/>
    <lineage>
        <taxon>Bacteria</taxon>
        <taxon>Pseudomonadati</taxon>
        <taxon>Pseudomonadota</taxon>
        <taxon>Alphaproteobacteria</taxon>
        <taxon>Sphingomonadales</taxon>
        <taxon>Sphingomonadaceae</taxon>
        <taxon>Sphingobium</taxon>
    </lineage>
</organism>
<evidence type="ECO:0000256" key="1">
    <source>
        <dbReference type="SAM" id="MobiDB-lite"/>
    </source>
</evidence>
<dbReference type="InterPro" id="IPR007560">
    <property type="entry name" value="Restrct_endonuc_IV_Mrr"/>
</dbReference>
<evidence type="ECO:0000313" key="3">
    <source>
        <dbReference type="EMBL" id="MFC3443910.1"/>
    </source>
</evidence>
<dbReference type="EMBL" id="JBHRVU010000005">
    <property type="protein sequence ID" value="MFC3443910.1"/>
    <property type="molecule type" value="Genomic_DNA"/>
</dbReference>
<reference evidence="4" key="1">
    <citation type="journal article" date="2019" name="Int. J. Syst. Evol. Microbiol.">
        <title>The Global Catalogue of Microorganisms (GCM) 10K type strain sequencing project: providing services to taxonomists for standard genome sequencing and annotation.</title>
        <authorList>
            <consortium name="The Broad Institute Genomics Platform"/>
            <consortium name="The Broad Institute Genome Sequencing Center for Infectious Disease"/>
            <person name="Wu L."/>
            <person name="Ma J."/>
        </authorList>
    </citation>
    <scope>NUCLEOTIDE SEQUENCE [LARGE SCALE GENOMIC DNA]</scope>
    <source>
        <strain evidence="4">CCM 7491</strain>
    </source>
</reference>
<feature type="domain" description="Restriction endonuclease type IV Mrr" evidence="2">
    <location>
        <begin position="173"/>
        <end position="279"/>
    </location>
</feature>
<dbReference type="SUPFAM" id="SSF52980">
    <property type="entry name" value="Restriction endonuclease-like"/>
    <property type="match status" value="1"/>
</dbReference>
<keyword evidence="4" id="KW-1185">Reference proteome</keyword>
<dbReference type="InterPro" id="IPR011335">
    <property type="entry name" value="Restrct_endonuc-II-like"/>
</dbReference>
<proteinExistence type="predicted"/>
<evidence type="ECO:0000313" key="4">
    <source>
        <dbReference type="Proteomes" id="UP001595681"/>
    </source>
</evidence>
<gene>
    <name evidence="3" type="ORF">ACFOKF_22430</name>
</gene>
<accession>A0ABV7NKN8</accession>
<name>A0ABV7NKN8_9SPHN</name>
<sequence>MAFDAATLSYVEDALSEGFKFHSNLDAFLLRSGLKSAVLAAARGAAEDRSIASGKYAKAPKRFVVQAVMAELAEQGDAGDHVLAAIITSLTQLTTSDASDAAKSAIEALRGKIRTDRELKAEMREEREKAAREADAAEHRVRAEARTRRTETRDALRDRFTGLMSEGNAQARGYLFETFLSDLFDFEGLDARRSFKLTGEQIDGSFLWRARTHLVEAKWTKNPAAGSEFGAFDYKIRGKTADTRGLFVSINGYSPEAIAGMNGKGELKFVCIDGVHLMRALSSDEGLTPLMEKIWRHADETGEAYLPASRF</sequence>
<evidence type="ECO:0000259" key="2">
    <source>
        <dbReference type="Pfam" id="PF04471"/>
    </source>
</evidence>
<dbReference type="Proteomes" id="UP001595681">
    <property type="component" value="Unassembled WGS sequence"/>
</dbReference>
<dbReference type="Pfam" id="PF04471">
    <property type="entry name" value="Mrr_cat"/>
    <property type="match status" value="1"/>
</dbReference>